<sequence>MTVITTEIVRNQPVGLRGLVGKHLAGPRWRETCDYYRGMMERERLTICFHAQLKQRHAVLGLEEMNEADRQRVVCAIGELRSAFAKYRKHGVSPSRFIGRLTISTRRTLYFHAGLSEAEFNEPHWRMDDKGCAWREALLKALRELFSLFERTPMILTAVKPEQYLH</sequence>
<evidence type="ECO:0000313" key="2">
    <source>
        <dbReference type="Proteomes" id="UP000503464"/>
    </source>
</evidence>
<proteinExistence type="predicted"/>
<reference evidence="2" key="1">
    <citation type="submission" date="2020-03" db="EMBL/GenBank/DDBJ databases">
        <title>Genome sequences of seven Enterobacteriaceae strains isolated from Canadian wastewater treatment facilities.</title>
        <authorList>
            <person name="Huang H."/>
            <person name="Chmara J.T."/>
            <person name="Duceppe M.-O."/>
        </authorList>
    </citation>
    <scope>NUCLEOTIDE SEQUENCE [LARGE SCALE GENOMIC DNA]</scope>
    <source>
        <strain evidence="2">Biosolid 3</strain>
    </source>
</reference>
<evidence type="ECO:0000313" key="1">
    <source>
        <dbReference type="EMBL" id="QKJ57611.1"/>
    </source>
</evidence>
<accession>A0AAE7EFD9</accession>
<dbReference type="Proteomes" id="UP000503464">
    <property type="component" value="Chromosome"/>
</dbReference>
<dbReference type="AlphaFoldDB" id="A0AAE7EFD9"/>
<organism evidence="1 2">
    <name type="scientific">Serratia fonticola</name>
    <dbReference type="NCBI Taxonomy" id="47917"/>
    <lineage>
        <taxon>Bacteria</taxon>
        <taxon>Pseudomonadati</taxon>
        <taxon>Pseudomonadota</taxon>
        <taxon>Gammaproteobacteria</taxon>
        <taxon>Enterobacterales</taxon>
        <taxon>Yersiniaceae</taxon>
        <taxon>Serratia</taxon>
    </lineage>
</organism>
<dbReference type="EMBL" id="CP054160">
    <property type="protein sequence ID" value="QKJ57611.1"/>
    <property type="molecule type" value="Genomic_DNA"/>
</dbReference>
<name>A0AAE7EFD9_SERFO</name>
<protein>
    <submittedName>
        <fullName evidence="1">Replication protein B</fullName>
    </submittedName>
</protein>
<gene>
    <name evidence="1" type="ORF">G9399_03395</name>
</gene>
<dbReference type="RefSeq" id="WP_173408659.1">
    <property type="nucleotide sequence ID" value="NZ_CP054160.3"/>
</dbReference>